<protein>
    <submittedName>
        <fullName evidence="1">Uncharacterized protein</fullName>
    </submittedName>
</protein>
<dbReference type="AlphaFoldDB" id="W1XPM2"/>
<sequence length="86" mass="10247">HHVDIQIFPFAGNFLAQFRTHIHTRAVNGNFVDERVRASKVYILKQARIADRIVSTLTGKQLHLFRVEEYFFLLHLNLQFQKLHLY</sequence>
<accession>W1XPM2</accession>
<feature type="non-terminal residue" evidence="1">
    <location>
        <position position="1"/>
    </location>
</feature>
<name>W1XPM2_9ZZZZ</name>
<comment type="caution">
    <text evidence="1">The sequence shown here is derived from an EMBL/GenBank/DDBJ whole genome shotgun (WGS) entry which is preliminary data.</text>
</comment>
<evidence type="ECO:0000313" key="1">
    <source>
        <dbReference type="EMBL" id="ETJ31425.1"/>
    </source>
</evidence>
<gene>
    <name evidence="1" type="ORF">Q604_UNBC14080G0001</name>
</gene>
<proteinExistence type="predicted"/>
<reference evidence="1" key="1">
    <citation type="submission" date="2013-12" db="EMBL/GenBank/DDBJ databases">
        <title>A Varibaculum cambriense genome reconstructed from a premature infant gut community with otherwise low bacterial novelty that shifts toward anaerobic metabolism during the third week of life.</title>
        <authorList>
            <person name="Brown C.T."/>
            <person name="Sharon I."/>
            <person name="Thomas B.C."/>
            <person name="Castelle C.J."/>
            <person name="Morowitz M.J."/>
            <person name="Banfield J.F."/>
        </authorList>
    </citation>
    <scope>NUCLEOTIDE SEQUENCE</scope>
</reference>
<organism evidence="1">
    <name type="scientific">human gut metagenome</name>
    <dbReference type="NCBI Taxonomy" id="408170"/>
    <lineage>
        <taxon>unclassified sequences</taxon>
        <taxon>metagenomes</taxon>
        <taxon>organismal metagenomes</taxon>
    </lineage>
</organism>
<feature type="non-terminal residue" evidence="1">
    <location>
        <position position="86"/>
    </location>
</feature>
<dbReference type="EMBL" id="AZMM01014080">
    <property type="protein sequence ID" value="ETJ31425.1"/>
    <property type="molecule type" value="Genomic_DNA"/>
</dbReference>